<dbReference type="InterPro" id="IPR036318">
    <property type="entry name" value="FAD-bd_PCMH-like_sf"/>
</dbReference>
<evidence type="ECO:0000256" key="15">
    <source>
        <dbReference type="ARBA" id="ARBA00048914"/>
    </source>
</evidence>
<evidence type="ECO:0000256" key="3">
    <source>
        <dbReference type="ARBA" id="ARBA00004496"/>
    </source>
</evidence>
<dbReference type="InterPro" id="IPR011601">
    <property type="entry name" value="MurB_C"/>
</dbReference>
<keyword evidence="12 16" id="KW-0560">Oxidoreductase</keyword>
<evidence type="ECO:0000256" key="9">
    <source>
        <dbReference type="ARBA" id="ARBA00022857"/>
    </source>
</evidence>
<dbReference type="Pfam" id="PF02873">
    <property type="entry name" value="MurB_C"/>
    <property type="match status" value="1"/>
</dbReference>
<keyword evidence="9 16" id="KW-0521">NADP</keyword>
<evidence type="ECO:0000256" key="11">
    <source>
        <dbReference type="ARBA" id="ARBA00022984"/>
    </source>
</evidence>
<dbReference type="PROSITE" id="PS51387">
    <property type="entry name" value="FAD_PCMH"/>
    <property type="match status" value="1"/>
</dbReference>
<evidence type="ECO:0000256" key="2">
    <source>
        <dbReference type="ARBA" id="ARBA00003921"/>
    </source>
</evidence>
<evidence type="ECO:0000256" key="5">
    <source>
        <dbReference type="ARBA" id="ARBA00022490"/>
    </source>
</evidence>
<evidence type="ECO:0000259" key="17">
    <source>
        <dbReference type="PROSITE" id="PS51387"/>
    </source>
</evidence>
<keyword evidence="19" id="KW-1185">Reference proteome</keyword>
<dbReference type="GO" id="GO:0071949">
    <property type="term" value="F:FAD binding"/>
    <property type="evidence" value="ECO:0007669"/>
    <property type="project" value="InterPro"/>
</dbReference>
<keyword evidence="11 16" id="KW-0573">Peptidoglycan synthesis</keyword>
<keyword evidence="7 16" id="KW-0285">Flavoprotein</keyword>
<dbReference type="PANTHER" id="PTHR21071:SF4">
    <property type="entry name" value="UDP-N-ACETYLENOLPYRUVOYLGLUCOSAMINE REDUCTASE"/>
    <property type="match status" value="1"/>
</dbReference>
<evidence type="ECO:0000313" key="18">
    <source>
        <dbReference type="EMBL" id="SNS89303.1"/>
    </source>
</evidence>
<dbReference type="GO" id="GO:0008762">
    <property type="term" value="F:UDP-N-acetylmuramate dehydrogenase activity"/>
    <property type="evidence" value="ECO:0007669"/>
    <property type="project" value="UniProtKB-UniRule"/>
</dbReference>
<comment type="cofactor">
    <cofactor evidence="1 16">
        <name>FAD</name>
        <dbReference type="ChEBI" id="CHEBI:57692"/>
    </cofactor>
</comment>
<dbReference type="InterPro" id="IPR016167">
    <property type="entry name" value="FAD-bd_PCMH_sub1"/>
</dbReference>
<dbReference type="Proteomes" id="UP000198304">
    <property type="component" value="Unassembled WGS sequence"/>
</dbReference>
<evidence type="ECO:0000256" key="1">
    <source>
        <dbReference type="ARBA" id="ARBA00001974"/>
    </source>
</evidence>
<dbReference type="InterPro" id="IPR016166">
    <property type="entry name" value="FAD-bd_PCMH"/>
</dbReference>
<dbReference type="InterPro" id="IPR003170">
    <property type="entry name" value="MurB"/>
</dbReference>
<dbReference type="Gene3D" id="3.90.78.10">
    <property type="entry name" value="UDP-N-acetylenolpyruvoylglucosamine reductase, C-terminal domain"/>
    <property type="match status" value="1"/>
</dbReference>
<dbReference type="SUPFAM" id="SSF56194">
    <property type="entry name" value="Uridine diphospho-N-Acetylenolpyruvylglucosamine reductase, MurB, C-terminal domain"/>
    <property type="match status" value="1"/>
</dbReference>
<dbReference type="GO" id="GO:0009252">
    <property type="term" value="P:peptidoglycan biosynthetic process"/>
    <property type="evidence" value="ECO:0007669"/>
    <property type="project" value="UniProtKB-UniRule"/>
</dbReference>
<comment type="catalytic activity">
    <reaction evidence="15 16">
        <text>UDP-N-acetyl-alpha-D-muramate + NADP(+) = UDP-N-acetyl-3-O-(1-carboxyvinyl)-alpha-D-glucosamine + NADPH + H(+)</text>
        <dbReference type="Rhea" id="RHEA:12248"/>
        <dbReference type="ChEBI" id="CHEBI:15378"/>
        <dbReference type="ChEBI" id="CHEBI:57783"/>
        <dbReference type="ChEBI" id="CHEBI:58349"/>
        <dbReference type="ChEBI" id="CHEBI:68483"/>
        <dbReference type="ChEBI" id="CHEBI:70757"/>
        <dbReference type="EC" id="1.3.1.98"/>
    </reaction>
</comment>
<dbReference type="AlphaFoldDB" id="A0A239I896"/>
<sequence>MDKNKLYHQFLNVMKKEDVLVDEPMKNHTSFKIGGPADILLLPGSVEEVKRAIEICHREEVPYFVMGNGSNLLVRDKGMRCVVIKIAENFNNVTINGRNVVAEAGILLSTLSKRIVKQHLKGFEFASGIPGTLGGAITMNAGAYGGEMKDVVKNCKVLNEEGKVLDLSLAELELGYRTSVVQIKNYIVLEATIELEEGNYEEIKAIMDDLTEKRTTKQPLHLPSAGSTFKRPPGYFAGKLIQDADLKGARVGGAQVSELHSGFVVNVDHATAEDVLKLIALVQKTVHEKFGVQLEPEVRIIGEA</sequence>
<keyword evidence="14 16" id="KW-0961">Cell wall biogenesis/degradation</keyword>
<comment type="subcellular location">
    <subcellularLocation>
        <location evidence="3 16">Cytoplasm</location>
    </subcellularLocation>
</comment>
<feature type="domain" description="FAD-binding PCMH-type" evidence="17">
    <location>
        <begin position="32"/>
        <end position="198"/>
    </location>
</feature>
<name>A0A239I896_9FIRM</name>
<dbReference type="GO" id="GO:0071555">
    <property type="term" value="P:cell wall organization"/>
    <property type="evidence" value="ECO:0007669"/>
    <property type="project" value="UniProtKB-KW"/>
</dbReference>
<dbReference type="EMBL" id="FZOJ01000026">
    <property type="protein sequence ID" value="SNS89303.1"/>
    <property type="molecule type" value="Genomic_DNA"/>
</dbReference>
<proteinExistence type="inferred from homology"/>
<comment type="pathway">
    <text evidence="4 16">Cell wall biogenesis; peptidoglycan biosynthesis.</text>
</comment>
<dbReference type="Pfam" id="PF01565">
    <property type="entry name" value="FAD_binding_4"/>
    <property type="match status" value="1"/>
</dbReference>
<dbReference type="UniPathway" id="UPA00219"/>
<evidence type="ECO:0000256" key="7">
    <source>
        <dbReference type="ARBA" id="ARBA00022630"/>
    </source>
</evidence>
<dbReference type="InterPro" id="IPR016169">
    <property type="entry name" value="FAD-bd_PCMH_sub2"/>
</dbReference>
<evidence type="ECO:0000256" key="12">
    <source>
        <dbReference type="ARBA" id="ARBA00023002"/>
    </source>
</evidence>
<evidence type="ECO:0000256" key="6">
    <source>
        <dbReference type="ARBA" id="ARBA00022618"/>
    </source>
</evidence>
<dbReference type="NCBIfam" id="TIGR00179">
    <property type="entry name" value="murB"/>
    <property type="match status" value="1"/>
</dbReference>
<dbReference type="InterPro" id="IPR036635">
    <property type="entry name" value="MurB_C_sf"/>
</dbReference>
<accession>A0A239I896</accession>
<keyword evidence="8 16" id="KW-0274">FAD</keyword>
<dbReference type="SUPFAM" id="SSF56176">
    <property type="entry name" value="FAD-binding/transporter-associated domain-like"/>
    <property type="match status" value="1"/>
</dbReference>
<comment type="function">
    <text evidence="2 16">Cell wall formation.</text>
</comment>
<evidence type="ECO:0000256" key="4">
    <source>
        <dbReference type="ARBA" id="ARBA00004752"/>
    </source>
</evidence>
<evidence type="ECO:0000256" key="13">
    <source>
        <dbReference type="ARBA" id="ARBA00023306"/>
    </source>
</evidence>
<dbReference type="RefSeq" id="WP_089284486.1">
    <property type="nucleotide sequence ID" value="NZ_FZOJ01000026.1"/>
</dbReference>
<reference evidence="18 19" key="1">
    <citation type="submission" date="2017-06" db="EMBL/GenBank/DDBJ databases">
        <authorList>
            <person name="Kim H.J."/>
            <person name="Triplett B.A."/>
        </authorList>
    </citation>
    <scope>NUCLEOTIDE SEQUENCE [LARGE SCALE GENOMIC DNA]</scope>
    <source>
        <strain evidence="18 19">SCA</strain>
    </source>
</reference>
<comment type="similarity">
    <text evidence="16">Belongs to the MurB family.</text>
</comment>
<dbReference type="Gene3D" id="3.30.465.10">
    <property type="match status" value="1"/>
</dbReference>
<dbReference type="NCBIfam" id="NF010480">
    <property type="entry name" value="PRK13905.1"/>
    <property type="match status" value="1"/>
</dbReference>
<dbReference type="InterPro" id="IPR006094">
    <property type="entry name" value="Oxid_FAD_bind_N"/>
</dbReference>
<dbReference type="PANTHER" id="PTHR21071">
    <property type="entry name" value="UDP-N-ACETYLENOLPYRUVOYLGLUCOSAMINE REDUCTASE"/>
    <property type="match status" value="1"/>
</dbReference>
<evidence type="ECO:0000313" key="19">
    <source>
        <dbReference type="Proteomes" id="UP000198304"/>
    </source>
</evidence>
<keyword evidence="6 16" id="KW-0132">Cell division</keyword>
<dbReference type="GO" id="GO:0005829">
    <property type="term" value="C:cytosol"/>
    <property type="evidence" value="ECO:0007669"/>
    <property type="project" value="TreeGrafter"/>
</dbReference>
<evidence type="ECO:0000256" key="8">
    <source>
        <dbReference type="ARBA" id="ARBA00022827"/>
    </source>
</evidence>
<feature type="active site" description="Proton donor" evidence="16">
    <location>
        <position position="227"/>
    </location>
</feature>
<organism evidence="18 19">
    <name type="scientific">Anaerovirgula multivorans</name>
    <dbReference type="NCBI Taxonomy" id="312168"/>
    <lineage>
        <taxon>Bacteria</taxon>
        <taxon>Bacillati</taxon>
        <taxon>Bacillota</taxon>
        <taxon>Clostridia</taxon>
        <taxon>Peptostreptococcales</taxon>
        <taxon>Natronincolaceae</taxon>
        <taxon>Anaerovirgula</taxon>
    </lineage>
</organism>
<gene>
    <name evidence="16" type="primary">murB</name>
    <name evidence="18" type="ORF">SAMN05446037_10266</name>
</gene>
<protein>
    <recommendedName>
        <fullName evidence="16">UDP-N-acetylenolpyruvoylglucosamine reductase</fullName>
        <ecNumber evidence="16">1.3.1.98</ecNumber>
    </recommendedName>
    <alternativeName>
        <fullName evidence="16">UDP-N-acetylmuramate dehydrogenase</fullName>
    </alternativeName>
</protein>
<keyword evidence="13 16" id="KW-0131">Cell cycle</keyword>
<dbReference type="HAMAP" id="MF_00037">
    <property type="entry name" value="MurB"/>
    <property type="match status" value="1"/>
</dbReference>
<feature type="active site" evidence="16">
    <location>
        <position position="297"/>
    </location>
</feature>
<feature type="active site" evidence="16">
    <location>
        <position position="177"/>
    </location>
</feature>
<dbReference type="Gene3D" id="3.30.43.10">
    <property type="entry name" value="Uridine Diphospho-n-acetylenolpyruvylglucosamine Reductase, domain 2"/>
    <property type="match status" value="1"/>
</dbReference>
<keyword evidence="5 16" id="KW-0963">Cytoplasm</keyword>
<dbReference type="GO" id="GO:0008360">
    <property type="term" value="P:regulation of cell shape"/>
    <property type="evidence" value="ECO:0007669"/>
    <property type="project" value="UniProtKB-KW"/>
</dbReference>
<evidence type="ECO:0000256" key="10">
    <source>
        <dbReference type="ARBA" id="ARBA00022960"/>
    </source>
</evidence>
<dbReference type="EC" id="1.3.1.98" evidence="16"/>
<dbReference type="GO" id="GO:0051301">
    <property type="term" value="P:cell division"/>
    <property type="evidence" value="ECO:0007669"/>
    <property type="project" value="UniProtKB-KW"/>
</dbReference>
<evidence type="ECO:0000256" key="14">
    <source>
        <dbReference type="ARBA" id="ARBA00023316"/>
    </source>
</evidence>
<evidence type="ECO:0000256" key="16">
    <source>
        <dbReference type="HAMAP-Rule" id="MF_00037"/>
    </source>
</evidence>
<keyword evidence="10 16" id="KW-0133">Cell shape</keyword>
<dbReference type="OrthoDB" id="9804753at2"/>